<dbReference type="Pfam" id="PF06042">
    <property type="entry name" value="NTP_transf_6"/>
    <property type="match status" value="1"/>
</dbReference>
<sequence>MHIVTDESIVSKLHINLSQSSSSTHHHLNNLAPLKTYCNPPNMNPAHLPLGKQLPHLRKTLSTNGTLLRVLSHAQELALPNWYLAGGAVSQTIWNSVSGLPAETGISDYDLVYFDASDTSYEAEDAAIRRGRDVFAGVGATAADVAADVEIRNQARVHLWYESRFGAPCPRHESVEAGIDSWISTSAMIGVRLEAGGEWSVYAPRGLSDFYKMVVRPNPTVGDRRAYEQKARRWLGIWKGLTVMPWPENQTPLTF</sequence>
<gene>
    <name evidence="1" type="ORF">CTA1_4322</name>
</gene>
<name>A0A4U6XE57_9PEZI</name>
<dbReference type="PANTHER" id="PTHR39166">
    <property type="entry name" value="BLL1166 PROTEIN"/>
    <property type="match status" value="1"/>
</dbReference>
<accession>A0A4U6XE57</accession>
<protein>
    <submittedName>
        <fullName evidence="1">Uncharacterized protein</fullName>
    </submittedName>
</protein>
<dbReference type="EMBL" id="PJEX01000182">
    <property type="protein sequence ID" value="TKW53529.1"/>
    <property type="molecule type" value="Genomic_DNA"/>
</dbReference>
<dbReference type="Proteomes" id="UP000310108">
    <property type="component" value="Unassembled WGS sequence"/>
</dbReference>
<reference evidence="1 2" key="1">
    <citation type="journal article" date="2019" name="PLoS ONE">
        <title>Comparative genome analysis indicates high evolutionary potential of pathogenicity genes in Colletotrichum tanaceti.</title>
        <authorList>
            <person name="Lelwala R.V."/>
            <person name="Korhonen P.K."/>
            <person name="Young N.D."/>
            <person name="Scott J.B."/>
            <person name="Ades P.A."/>
            <person name="Gasser R.B."/>
            <person name="Taylor P.W.J."/>
        </authorList>
    </citation>
    <scope>NUCLEOTIDE SEQUENCE [LARGE SCALE GENOMIC DNA]</scope>
    <source>
        <strain evidence="1">BRIP57314</strain>
    </source>
</reference>
<evidence type="ECO:0000313" key="1">
    <source>
        <dbReference type="EMBL" id="TKW53529.1"/>
    </source>
</evidence>
<keyword evidence="2" id="KW-1185">Reference proteome</keyword>
<proteinExistence type="predicted"/>
<comment type="caution">
    <text evidence="1">The sequence shown here is derived from an EMBL/GenBank/DDBJ whole genome shotgun (WGS) entry which is preliminary data.</text>
</comment>
<organism evidence="1 2">
    <name type="scientific">Colletotrichum tanaceti</name>
    <dbReference type="NCBI Taxonomy" id="1306861"/>
    <lineage>
        <taxon>Eukaryota</taxon>
        <taxon>Fungi</taxon>
        <taxon>Dikarya</taxon>
        <taxon>Ascomycota</taxon>
        <taxon>Pezizomycotina</taxon>
        <taxon>Sordariomycetes</taxon>
        <taxon>Hypocreomycetidae</taxon>
        <taxon>Glomerellales</taxon>
        <taxon>Glomerellaceae</taxon>
        <taxon>Colletotrichum</taxon>
        <taxon>Colletotrichum destructivum species complex</taxon>
    </lineage>
</organism>
<dbReference type="OrthoDB" id="3923682at2759"/>
<evidence type="ECO:0000313" key="2">
    <source>
        <dbReference type="Proteomes" id="UP000310108"/>
    </source>
</evidence>
<dbReference type="PANTHER" id="PTHR39166:SF1">
    <property type="entry name" value="BLL1166 PROTEIN"/>
    <property type="match status" value="1"/>
</dbReference>
<dbReference type="InterPro" id="IPR009267">
    <property type="entry name" value="NTP_transf_6"/>
</dbReference>
<dbReference type="AlphaFoldDB" id="A0A4U6XE57"/>